<evidence type="ECO:0000259" key="1">
    <source>
        <dbReference type="Pfam" id="PF22479"/>
    </source>
</evidence>
<feature type="domain" description="Cyanophage baseplate Pam3 plug gp18" evidence="1">
    <location>
        <begin position="1"/>
        <end position="94"/>
    </location>
</feature>
<dbReference type="RefSeq" id="WP_121144239.1">
    <property type="nucleotide sequence ID" value="NZ_RBWY01000001.1"/>
</dbReference>
<reference evidence="2 3" key="1">
    <citation type="submission" date="2018-10" db="EMBL/GenBank/DDBJ databases">
        <title>Genomic Encyclopedia of Type Strains, Phase IV (KMG-IV): sequencing the most valuable type-strain genomes for metagenomic binning, comparative biology and taxonomic classification.</title>
        <authorList>
            <person name="Goeker M."/>
        </authorList>
    </citation>
    <scope>NUCLEOTIDE SEQUENCE [LARGE SCALE GENOMIC DNA]</scope>
    <source>
        <strain evidence="2 3">DSM 22228</strain>
    </source>
</reference>
<keyword evidence="3" id="KW-1185">Reference proteome</keyword>
<comment type="caution">
    <text evidence="2">The sequence shown here is derived from an EMBL/GenBank/DDBJ whole genome shotgun (WGS) entry which is preliminary data.</text>
</comment>
<dbReference type="EMBL" id="RBWY01000001">
    <property type="protein sequence ID" value="RKS87341.1"/>
    <property type="molecule type" value="Genomic_DNA"/>
</dbReference>
<organism evidence="2 3">
    <name type="scientific">Orbus hercynius</name>
    <dbReference type="NCBI Taxonomy" id="593135"/>
    <lineage>
        <taxon>Bacteria</taxon>
        <taxon>Pseudomonadati</taxon>
        <taxon>Pseudomonadota</taxon>
        <taxon>Gammaproteobacteria</taxon>
        <taxon>Orbales</taxon>
        <taxon>Orbaceae</taxon>
        <taxon>Orbus</taxon>
    </lineage>
</organism>
<dbReference type="OrthoDB" id="6444802at2"/>
<gene>
    <name evidence="2" type="ORF">DES39_0562</name>
</gene>
<accession>A0A495RIV3</accession>
<sequence>MLTISLEKKEQQSFGVNLGGQNCTVTLSQQDKGLFFSMYMNEKPIALNVLCLNDVKLVRYKYLGFIGDLFFNDSQGNDNPTYSELGDRFSLYYDGDA</sequence>
<dbReference type="AlphaFoldDB" id="A0A495RIV3"/>
<dbReference type="Pfam" id="PF22479">
    <property type="entry name" value="Pam3_gp18"/>
    <property type="match status" value="1"/>
</dbReference>
<evidence type="ECO:0000313" key="3">
    <source>
        <dbReference type="Proteomes" id="UP000278542"/>
    </source>
</evidence>
<protein>
    <recommendedName>
        <fullName evidence="1">Cyanophage baseplate Pam3 plug gp18 domain-containing protein</fullName>
    </recommendedName>
</protein>
<dbReference type="InterPro" id="IPR054252">
    <property type="entry name" value="Pam3_gp18"/>
</dbReference>
<name>A0A495RIV3_9GAMM</name>
<evidence type="ECO:0000313" key="2">
    <source>
        <dbReference type="EMBL" id="RKS87341.1"/>
    </source>
</evidence>
<dbReference type="Proteomes" id="UP000278542">
    <property type="component" value="Unassembled WGS sequence"/>
</dbReference>
<proteinExistence type="predicted"/>